<evidence type="ECO:0000256" key="3">
    <source>
        <dbReference type="ARBA" id="ARBA00022989"/>
    </source>
</evidence>
<keyword evidence="2 5" id="KW-0812">Transmembrane</keyword>
<dbReference type="AlphaFoldDB" id="A0A839RIB4"/>
<evidence type="ECO:0000256" key="5">
    <source>
        <dbReference type="SAM" id="Phobius"/>
    </source>
</evidence>
<proteinExistence type="predicted"/>
<feature type="transmembrane region" description="Helical" evidence="5">
    <location>
        <begin position="150"/>
        <end position="167"/>
    </location>
</feature>
<dbReference type="GO" id="GO:0016020">
    <property type="term" value="C:membrane"/>
    <property type="evidence" value="ECO:0007669"/>
    <property type="project" value="UniProtKB-SubCell"/>
</dbReference>
<comment type="subcellular location">
    <subcellularLocation>
        <location evidence="1">Membrane</location>
        <topology evidence="1">Multi-pass membrane protein</topology>
    </subcellularLocation>
</comment>
<evidence type="ECO:0000256" key="2">
    <source>
        <dbReference type="ARBA" id="ARBA00022692"/>
    </source>
</evidence>
<evidence type="ECO:0000313" key="7">
    <source>
        <dbReference type="Proteomes" id="UP000567922"/>
    </source>
</evidence>
<comment type="caution">
    <text evidence="6">The sequence shown here is derived from an EMBL/GenBank/DDBJ whole genome shotgun (WGS) entry which is preliminary data.</text>
</comment>
<accession>A0A839RIB4</accession>
<protein>
    <submittedName>
        <fullName evidence="6">Putative membrane protein</fullName>
    </submittedName>
</protein>
<feature type="transmembrane region" description="Helical" evidence="5">
    <location>
        <begin position="115"/>
        <end position="138"/>
    </location>
</feature>
<dbReference type="Proteomes" id="UP000567922">
    <property type="component" value="Unassembled WGS sequence"/>
</dbReference>
<keyword evidence="3 5" id="KW-1133">Transmembrane helix</keyword>
<gene>
    <name evidence="6" type="ORF">FHU29_000368</name>
</gene>
<evidence type="ECO:0000256" key="4">
    <source>
        <dbReference type="ARBA" id="ARBA00023136"/>
    </source>
</evidence>
<dbReference type="RefSeq" id="WP_198156519.1">
    <property type="nucleotide sequence ID" value="NZ_BDDI01000005.1"/>
</dbReference>
<dbReference type="Pfam" id="PF13564">
    <property type="entry name" value="DoxX_2"/>
    <property type="match status" value="1"/>
</dbReference>
<name>A0A839RIB4_9ACTN</name>
<sequence length="168" mass="17974">MTEQLVVQKPRWLKVLLRHRTVLAIVNKADMAALAPPRATPEGGDMDLVLWIPAALLAAAFLMSGVTKTSTPYEKYVLKKGADWAQEFSPGAVRAIGIVEILGAVGLVLPQATGLYPILTPIAAVGLAILLVLAMIVLRRRAELSSYMPLTGTLFVLCLAVAVGRFVT</sequence>
<evidence type="ECO:0000313" key="6">
    <source>
        <dbReference type="EMBL" id="MBB3035934.1"/>
    </source>
</evidence>
<keyword evidence="7" id="KW-1185">Reference proteome</keyword>
<keyword evidence="4 5" id="KW-0472">Membrane</keyword>
<reference evidence="6 7" key="1">
    <citation type="submission" date="2020-08" db="EMBL/GenBank/DDBJ databases">
        <title>Sequencing the genomes of 1000 actinobacteria strains.</title>
        <authorList>
            <person name="Klenk H.-P."/>
        </authorList>
    </citation>
    <scope>NUCLEOTIDE SEQUENCE [LARGE SCALE GENOMIC DNA]</scope>
    <source>
        <strain evidence="6 7">DSM 45258</strain>
    </source>
</reference>
<dbReference type="InterPro" id="IPR032808">
    <property type="entry name" value="DoxX"/>
</dbReference>
<feature type="transmembrane region" description="Helical" evidence="5">
    <location>
        <begin position="88"/>
        <end position="109"/>
    </location>
</feature>
<dbReference type="EMBL" id="JACHWS010000001">
    <property type="protein sequence ID" value="MBB3035934.1"/>
    <property type="molecule type" value="Genomic_DNA"/>
</dbReference>
<evidence type="ECO:0000256" key="1">
    <source>
        <dbReference type="ARBA" id="ARBA00004141"/>
    </source>
</evidence>
<organism evidence="6 7">
    <name type="scientific">Hoyosella altamirensis</name>
    <dbReference type="NCBI Taxonomy" id="616997"/>
    <lineage>
        <taxon>Bacteria</taxon>
        <taxon>Bacillati</taxon>
        <taxon>Actinomycetota</taxon>
        <taxon>Actinomycetes</taxon>
        <taxon>Mycobacteriales</taxon>
        <taxon>Hoyosellaceae</taxon>
        <taxon>Hoyosella</taxon>
    </lineage>
</organism>
<feature type="transmembrane region" description="Helical" evidence="5">
    <location>
        <begin position="48"/>
        <end position="67"/>
    </location>
</feature>